<organism evidence="1 2">
    <name type="scientific">Monodon monoceros</name>
    <name type="common">Narwhal</name>
    <name type="synonym">Ceratodon monodon</name>
    <dbReference type="NCBI Taxonomy" id="40151"/>
    <lineage>
        <taxon>Eukaryota</taxon>
        <taxon>Metazoa</taxon>
        <taxon>Chordata</taxon>
        <taxon>Craniata</taxon>
        <taxon>Vertebrata</taxon>
        <taxon>Euteleostomi</taxon>
        <taxon>Mammalia</taxon>
        <taxon>Eutheria</taxon>
        <taxon>Laurasiatheria</taxon>
        <taxon>Artiodactyla</taxon>
        <taxon>Whippomorpha</taxon>
        <taxon>Cetacea</taxon>
        <taxon>Odontoceti</taxon>
        <taxon>Monodontidae</taxon>
        <taxon>Monodon</taxon>
    </lineage>
</organism>
<proteinExistence type="predicted"/>
<gene>
    <name evidence="1" type="ORF">EI555_009815</name>
</gene>
<dbReference type="InterPro" id="IPR011053">
    <property type="entry name" value="Single_hybrid_motif"/>
</dbReference>
<evidence type="ECO:0000313" key="2">
    <source>
        <dbReference type="Proteomes" id="UP000308365"/>
    </source>
</evidence>
<dbReference type="Proteomes" id="UP000308365">
    <property type="component" value="Unassembled WGS sequence"/>
</dbReference>
<dbReference type="InterPro" id="IPR033753">
    <property type="entry name" value="GCV_H/Fam206"/>
</dbReference>
<dbReference type="SUPFAM" id="SSF51230">
    <property type="entry name" value="Single hybrid motif"/>
    <property type="match status" value="1"/>
</dbReference>
<comment type="caution">
    <text evidence="1">The sequence shown here is derived from an EMBL/GenBank/DDBJ whole genome shotgun (WGS) entry which is preliminary data.</text>
</comment>
<name>A0A4U1EI90_MONMO</name>
<dbReference type="EMBL" id="RWIC01001503">
    <property type="protein sequence ID" value="TKC35537.1"/>
    <property type="molecule type" value="Genomic_DNA"/>
</dbReference>
<dbReference type="Pfam" id="PF01597">
    <property type="entry name" value="GCV_H"/>
    <property type="match status" value="1"/>
</dbReference>
<dbReference type="AlphaFoldDB" id="A0A4U1EI90"/>
<evidence type="ECO:0000313" key="1">
    <source>
        <dbReference type="EMBL" id="TKC35537.1"/>
    </source>
</evidence>
<reference evidence="2" key="1">
    <citation type="journal article" date="2019" name="IScience">
        <title>Narwhal Genome Reveals Long-Term Low Genetic Diversity despite Current Large Abundance Size.</title>
        <authorList>
            <person name="Westbury M.V."/>
            <person name="Petersen B."/>
            <person name="Garde E."/>
            <person name="Heide-Jorgensen M.P."/>
            <person name="Lorenzen E.D."/>
        </authorList>
    </citation>
    <scope>NUCLEOTIDE SEQUENCE [LARGE SCALE GENOMIC DNA]</scope>
</reference>
<accession>A0A4U1EI90</accession>
<protein>
    <submittedName>
        <fullName evidence="1">Uncharacterized protein</fullName>
    </submittedName>
</protein>
<dbReference type="Gene3D" id="2.40.50.100">
    <property type="match status" value="1"/>
</dbReference>
<sequence length="107" mass="11807">METPCAPVNMALERVGRGLQPARHLCAQRALPARCLGYCGRAPSGRCAPATICCWCVNSQTRTGEVTKINETVAENPGLVNRSCYEDELDELLSEEAYEKYIKSIEE</sequence>